<organism evidence="1">
    <name type="scientific">marine metagenome</name>
    <dbReference type="NCBI Taxonomy" id="408172"/>
    <lineage>
        <taxon>unclassified sequences</taxon>
        <taxon>metagenomes</taxon>
        <taxon>ecological metagenomes</taxon>
    </lineage>
</organism>
<reference evidence="1" key="1">
    <citation type="submission" date="2018-05" db="EMBL/GenBank/DDBJ databases">
        <authorList>
            <person name="Lanie J.A."/>
            <person name="Ng W.-L."/>
            <person name="Kazmierczak K.M."/>
            <person name="Andrzejewski T.M."/>
            <person name="Davidsen T.M."/>
            <person name="Wayne K.J."/>
            <person name="Tettelin H."/>
            <person name="Glass J.I."/>
            <person name="Rusch D."/>
            <person name="Podicherti R."/>
            <person name="Tsui H.-C.T."/>
            <person name="Winkler M.E."/>
        </authorList>
    </citation>
    <scope>NUCLEOTIDE SEQUENCE</scope>
</reference>
<proteinExistence type="predicted"/>
<accession>A0A382CL75</accession>
<feature type="non-terminal residue" evidence="1">
    <location>
        <position position="136"/>
    </location>
</feature>
<dbReference type="EMBL" id="UINC01034952">
    <property type="protein sequence ID" value="SVB26584.1"/>
    <property type="molecule type" value="Genomic_DNA"/>
</dbReference>
<sequence>MTSTRRAFLGYTALAGATVFASAAGLRGLRYPSLQFEPAPTPRSAKHSALDFRADSQGAFYQREDARQLVFRAYVPEPVVQVNGVFELKIGNVHPKARLDIEGDGKVSEERIDGLFRHVTGNSSKGTLTLRWVFPK</sequence>
<gene>
    <name evidence="1" type="ORF">METZ01_LOCUS179438</name>
</gene>
<protein>
    <submittedName>
        <fullName evidence="1">Uncharacterized protein</fullName>
    </submittedName>
</protein>
<dbReference type="AlphaFoldDB" id="A0A382CL75"/>
<dbReference type="InterPro" id="IPR006311">
    <property type="entry name" value="TAT_signal"/>
</dbReference>
<name>A0A382CL75_9ZZZZ</name>
<dbReference type="PROSITE" id="PS51318">
    <property type="entry name" value="TAT"/>
    <property type="match status" value="1"/>
</dbReference>
<evidence type="ECO:0000313" key="1">
    <source>
        <dbReference type="EMBL" id="SVB26584.1"/>
    </source>
</evidence>